<dbReference type="Proteomes" id="UP001314796">
    <property type="component" value="Unassembled WGS sequence"/>
</dbReference>
<keyword evidence="1" id="KW-0812">Transmembrane</keyword>
<evidence type="ECO:0000313" key="2">
    <source>
        <dbReference type="EMBL" id="MBM7613715.1"/>
    </source>
</evidence>
<proteinExistence type="predicted"/>
<keyword evidence="1" id="KW-1133">Transmembrane helix</keyword>
<feature type="transmembrane region" description="Helical" evidence="1">
    <location>
        <begin position="171"/>
        <end position="192"/>
    </location>
</feature>
<gene>
    <name evidence="2" type="ORF">JOC73_000223</name>
</gene>
<reference evidence="2 3" key="1">
    <citation type="submission" date="2021-01" db="EMBL/GenBank/DDBJ databases">
        <title>Genomic Encyclopedia of Type Strains, Phase IV (KMG-IV): sequencing the most valuable type-strain genomes for metagenomic binning, comparative biology and taxonomic classification.</title>
        <authorList>
            <person name="Goeker M."/>
        </authorList>
    </citation>
    <scope>NUCLEOTIDE SEQUENCE [LARGE SCALE GENOMIC DNA]</scope>
    <source>
        <strain evidence="2 3">DSM 25890</strain>
    </source>
</reference>
<protein>
    <recommendedName>
        <fullName evidence="4">Cobalt transport protein</fullName>
    </recommendedName>
</protein>
<comment type="caution">
    <text evidence="2">The sequence shown here is derived from an EMBL/GenBank/DDBJ whole genome shotgun (WGS) entry which is preliminary data.</text>
</comment>
<evidence type="ECO:0000313" key="3">
    <source>
        <dbReference type="Proteomes" id="UP001314796"/>
    </source>
</evidence>
<feature type="transmembrane region" description="Helical" evidence="1">
    <location>
        <begin position="62"/>
        <end position="79"/>
    </location>
</feature>
<dbReference type="RefSeq" id="WP_204399995.1">
    <property type="nucleotide sequence ID" value="NZ_JAFBEE010000001.1"/>
</dbReference>
<accession>A0ABS2NL93</accession>
<feature type="transmembrane region" description="Helical" evidence="1">
    <location>
        <begin position="37"/>
        <end position="56"/>
    </location>
</feature>
<evidence type="ECO:0000256" key="1">
    <source>
        <dbReference type="SAM" id="Phobius"/>
    </source>
</evidence>
<name>A0ABS2NL93_9FIRM</name>
<dbReference type="EMBL" id="JAFBEE010000001">
    <property type="protein sequence ID" value="MBM7613715.1"/>
    <property type="molecule type" value="Genomic_DNA"/>
</dbReference>
<evidence type="ECO:0008006" key="4">
    <source>
        <dbReference type="Google" id="ProtNLM"/>
    </source>
</evidence>
<keyword evidence="1" id="KW-0472">Membrane</keyword>
<organism evidence="2 3">
    <name type="scientific">Alkaliphilus hydrothermalis</name>
    <dbReference type="NCBI Taxonomy" id="1482730"/>
    <lineage>
        <taxon>Bacteria</taxon>
        <taxon>Bacillati</taxon>
        <taxon>Bacillota</taxon>
        <taxon>Clostridia</taxon>
        <taxon>Peptostreptococcales</taxon>
        <taxon>Natronincolaceae</taxon>
        <taxon>Alkaliphilus</taxon>
    </lineage>
</organism>
<keyword evidence="3" id="KW-1185">Reference proteome</keyword>
<feature type="transmembrane region" description="Helical" evidence="1">
    <location>
        <begin position="6"/>
        <end position="25"/>
    </location>
</feature>
<sequence>MGEFNAFILSLGISSVLFVIIHHRVNSGKYVVEELNLAFPILLLTVPIRILLEQGFRELDTFLVSIGISAMMLLLIFLMKGLSISVLKDFQTASDILKNHELLKKKVSYDGLSKVVFTLEDGTKVRLFKRHKLTEITITSKLNFTKIMELRRQLMPALIEIDQRKNDMKGFYIIFFITITILIVYGYINYWWSY</sequence>